<protein>
    <submittedName>
        <fullName evidence="3">C-type lectin 1</fullName>
    </submittedName>
</protein>
<dbReference type="Pfam" id="PF00059">
    <property type="entry name" value="Lectin_C"/>
    <property type="match status" value="1"/>
</dbReference>
<dbReference type="InterPro" id="IPR001304">
    <property type="entry name" value="C-type_lectin-like"/>
</dbReference>
<accession>C1KC81</accession>
<dbReference type="SMART" id="SM00034">
    <property type="entry name" value="CLECT"/>
    <property type="match status" value="1"/>
</dbReference>
<reference evidence="3" key="1">
    <citation type="submission" date="2009-03" db="EMBL/GenBank/DDBJ databases">
        <title>Molecular characterization and expression analysis of the C-type lectin 1 (poLEC1) from pearl oyster Pinctada fucata.</title>
        <authorList>
            <person name="Zhang D."/>
            <person name="Jiang S."/>
        </authorList>
    </citation>
    <scope>NUCLEOTIDE SEQUENCE</scope>
</reference>
<keyword evidence="3" id="KW-0430">Lectin</keyword>
<organism evidence="3">
    <name type="scientific">Pinctada fucata</name>
    <name type="common">Akoya pearl oyster</name>
    <name type="synonym">Pinctada imbricata fucata</name>
    <dbReference type="NCBI Taxonomy" id="50426"/>
    <lineage>
        <taxon>Eukaryota</taxon>
        <taxon>Metazoa</taxon>
        <taxon>Spiralia</taxon>
        <taxon>Lophotrochozoa</taxon>
        <taxon>Mollusca</taxon>
        <taxon>Bivalvia</taxon>
        <taxon>Autobranchia</taxon>
        <taxon>Pteriomorphia</taxon>
        <taxon>Pterioida</taxon>
        <taxon>Pterioidea</taxon>
        <taxon>Pteriidae</taxon>
        <taxon>Pinctada</taxon>
    </lineage>
</organism>
<dbReference type="GO" id="GO:0030246">
    <property type="term" value="F:carbohydrate binding"/>
    <property type="evidence" value="ECO:0007669"/>
    <property type="project" value="UniProtKB-KW"/>
</dbReference>
<dbReference type="EMBL" id="FJ812172">
    <property type="protein sequence ID" value="ACO36045.1"/>
    <property type="molecule type" value="mRNA"/>
</dbReference>
<name>C1KC81_PINFU</name>
<feature type="compositionally biased region" description="Low complexity" evidence="1">
    <location>
        <begin position="203"/>
        <end position="262"/>
    </location>
</feature>
<dbReference type="PANTHER" id="PTHR22803">
    <property type="entry name" value="MANNOSE, PHOSPHOLIPASE, LECTIN RECEPTOR RELATED"/>
    <property type="match status" value="1"/>
</dbReference>
<dbReference type="Gene3D" id="3.10.100.10">
    <property type="entry name" value="Mannose-Binding Protein A, subunit A"/>
    <property type="match status" value="1"/>
</dbReference>
<evidence type="ECO:0000259" key="2">
    <source>
        <dbReference type="PROSITE" id="PS50041"/>
    </source>
</evidence>
<dbReference type="PROSITE" id="PS50041">
    <property type="entry name" value="C_TYPE_LECTIN_2"/>
    <property type="match status" value="1"/>
</dbReference>
<dbReference type="SUPFAM" id="SSF56436">
    <property type="entry name" value="C-type lectin-like"/>
    <property type="match status" value="1"/>
</dbReference>
<feature type="region of interest" description="Disordered" evidence="1">
    <location>
        <begin position="195"/>
        <end position="275"/>
    </location>
</feature>
<dbReference type="AlphaFoldDB" id="C1KC81"/>
<dbReference type="CDD" id="cd00037">
    <property type="entry name" value="CLECT"/>
    <property type="match status" value="1"/>
</dbReference>
<sequence length="287" mass="31686">MEYCNILLAISTHLIVCDSFFLDSFISNRTTTTKKPYITNSKILDPLAATYCPKHLPRTRTLMYNTFTKHCFQINIDKKADWLTAKLDCESLGGYLAVIEGISDNTFIGFRSHAALAFHEDEHLWIGLSDNDTEGVYKWTDGAYVQYPVWADGEPNGGTKQNCVAYNRESDKFEDWGCSRSYAWICQYDLNARPPLTAPPQSTPSTTSTQKTTPSKTTTTPTSTTKITPTVVPTTLPPTTTTVTTTQTTIPTTTVPTTTVPTTQPPIPTTTEKTTTTTEDVGVIIIG</sequence>
<evidence type="ECO:0000256" key="1">
    <source>
        <dbReference type="SAM" id="MobiDB-lite"/>
    </source>
</evidence>
<evidence type="ECO:0000313" key="3">
    <source>
        <dbReference type="EMBL" id="ACO36045.1"/>
    </source>
</evidence>
<feature type="domain" description="C-type lectin" evidence="2">
    <location>
        <begin position="67"/>
        <end position="187"/>
    </location>
</feature>
<dbReference type="InterPro" id="IPR050111">
    <property type="entry name" value="C-type_lectin/snaclec_domain"/>
</dbReference>
<proteinExistence type="evidence at transcript level"/>
<dbReference type="InterPro" id="IPR016186">
    <property type="entry name" value="C-type_lectin-like/link_sf"/>
</dbReference>
<dbReference type="InterPro" id="IPR016187">
    <property type="entry name" value="CTDL_fold"/>
</dbReference>